<comment type="caution">
    <text evidence="1">The sequence shown here is derived from an EMBL/GenBank/DDBJ whole genome shotgun (WGS) entry which is preliminary data.</text>
</comment>
<organism evidence="1 2">
    <name type="scientific">Ridgeia piscesae</name>
    <name type="common">Tubeworm</name>
    <dbReference type="NCBI Taxonomy" id="27915"/>
    <lineage>
        <taxon>Eukaryota</taxon>
        <taxon>Metazoa</taxon>
        <taxon>Spiralia</taxon>
        <taxon>Lophotrochozoa</taxon>
        <taxon>Annelida</taxon>
        <taxon>Polychaeta</taxon>
        <taxon>Sedentaria</taxon>
        <taxon>Canalipalpata</taxon>
        <taxon>Sabellida</taxon>
        <taxon>Siboglinidae</taxon>
        <taxon>Ridgeia</taxon>
    </lineage>
</organism>
<name>A0AAD9KV02_RIDPI</name>
<dbReference type="EMBL" id="JAODUO010000569">
    <property type="protein sequence ID" value="KAK2177961.1"/>
    <property type="molecule type" value="Genomic_DNA"/>
</dbReference>
<gene>
    <name evidence="1" type="ORF">NP493_570g03005</name>
</gene>
<accession>A0AAD9KV02</accession>
<protein>
    <submittedName>
        <fullName evidence="1">Uncharacterized protein</fullName>
    </submittedName>
</protein>
<reference evidence="1" key="1">
    <citation type="journal article" date="2023" name="Mol. Biol. Evol.">
        <title>Third-Generation Sequencing Reveals the Adaptive Role of the Epigenome in Three Deep-Sea Polychaetes.</title>
        <authorList>
            <person name="Perez M."/>
            <person name="Aroh O."/>
            <person name="Sun Y."/>
            <person name="Lan Y."/>
            <person name="Juniper S.K."/>
            <person name="Young C.R."/>
            <person name="Angers B."/>
            <person name="Qian P.Y."/>
        </authorList>
    </citation>
    <scope>NUCLEOTIDE SEQUENCE</scope>
    <source>
        <strain evidence="1">R07B-5</strain>
    </source>
</reference>
<dbReference type="Proteomes" id="UP001209878">
    <property type="component" value="Unassembled WGS sequence"/>
</dbReference>
<dbReference type="AlphaFoldDB" id="A0AAD9KV02"/>
<sequence length="130" mass="14445">MCLYLLVSATGGTLLGSAMSLSNVIYSKTALPWWFSTTSVHSSGVGTPMLNCIRCFKLRCRDVTPVFFMRGGTQGFTSLPQFKIKTPFIITSHMMTMTPFQPSQVHTIRSLEMGTDLYDLSPRPLALSHF</sequence>
<proteinExistence type="predicted"/>
<evidence type="ECO:0000313" key="2">
    <source>
        <dbReference type="Proteomes" id="UP001209878"/>
    </source>
</evidence>
<keyword evidence="2" id="KW-1185">Reference proteome</keyword>
<evidence type="ECO:0000313" key="1">
    <source>
        <dbReference type="EMBL" id="KAK2177961.1"/>
    </source>
</evidence>